<proteinExistence type="predicted"/>
<keyword evidence="1" id="KW-0812">Transmembrane</keyword>
<evidence type="ECO:0000313" key="2">
    <source>
        <dbReference type="EMBL" id="GGJ97724.1"/>
    </source>
</evidence>
<keyword evidence="1" id="KW-1133">Transmembrane helix</keyword>
<keyword evidence="1" id="KW-0472">Membrane</keyword>
<name>A0ABQ2E6L2_9GAMM</name>
<dbReference type="EMBL" id="BMME01000001">
    <property type="protein sequence ID" value="GGJ97724.1"/>
    <property type="molecule type" value="Genomic_DNA"/>
</dbReference>
<gene>
    <name evidence="2" type="ORF">GCM10011394_03270</name>
</gene>
<evidence type="ECO:0000256" key="1">
    <source>
        <dbReference type="SAM" id="Phobius"/>
    </source>
</evidence>
<evidence type="ECO:0000313" key="3">
    <source>
        <dbReference type="Proteomes" id="UP000599009"/>
    </source>
</evidence>
<feature type="transmembrane region" description="Helical" evidence="1">
    <location>
        <begin position="48"/>
        <end position="66"/>
    </location>
</feature>
<dbReference type="PROSITE" id="PS51257">
    <property type="entry name" value="PROKAR_LIPOPROTEIN"/>
    <property type="match status" value="1"/>
</dbReference>
<sequence>MKTLHRIIGVLMLVGGFAGALACIWALVDPSIMSPTSLGAFEAPSPRWRAAFGLVLSIALLLFGSGKLRHRELP</sequence>
<dbReference type="RefSeq" id="WP_132985732.1">
    <property type="nucleotide sequence ID" value="NZ_BMME01000001.1"/>
</dbReference>
<keyword evidence="3" id="KW-1185">Reference proteome</keyword>
<reference evidence="3" key="1">
    <citation type="journal article" date="2019" name="Int. J. Syst. Evol. Microbiol.">
        <title>The Global Catalogue of Microorganisms (GCM) 10K type strain sequencing project: providing services to taxonomists for standard genome sequencing and annotation.</title>
        <authorList>
            <consortium name="The Broad Institute Genomics Platform"/>
            <consortium name="The Broad Institute Genome Sequencing Center for Infectious Disease"/>
            <person name="Wu L."/>
            <person name="Ma J."/>
        </authorList>
    </citation>
    <scope>NUCLEOTIDE SEQUENCE [LARGE SCALE GENOMIC DNA]</scope>
    <source>
        <strain evidence="3">CGMCC 1.8985</strain>
    </source>
</reference>
<organism evidence="2 3">
    <name type="scientific">Luteimonas terricola</name>
    <dbReference type="NCBI Taxonomy" id="645597"/>
    <lineage>
        <taxon>Bacteria</taxon>
        <taxon>Pseudomonadati</taxon>
        <taxon>Pseudomonadota</taxon>
        <taxon>Gammaproteobacteria</taxon>
        <taxon>Lysobacterales</taxon>
        <taxon>Lysobacteraceae</taxon>
        <taxon>Luteimonas</taxon>
    </lineage>
</organism>
<feature type="transmembrane region" description="Helical" evidence="1">
    <location>
        <begin position="7"/>
        <end position="28"/>
    </location>
</feature>
<accession>A0ABQ2E6L2</accession>
<comment type="caution">
    <text evidence="2">The sequence shown here is derived from an EMBL/GenBank/DDBJ whole genome shotgun (WGS) entry which is preliminary data.</text>
</comment>
<dbReference type="Proteomes" id="UP000599009">
    <property type="component" value="Unassembled WGS sequence"/>
</dbReference>
<protein>
    <submittedName>
        <fullName evidence="2">Uncharacterized protein</fullName>
    </submittedName>
</protein>